<feature type="domain" description="Glycoside hydrolase family 31 TIM barrel" evidence="3">
    <location>
        <begin position="192"/>
        <end position="496"/>
    </location>
</feature>
<keyword evidence="2" id="KW-0326">Glycosidase</keyword>
<feature type="domain" description="Glycosyl hydrolase family 31 C-terminal" evidence="5">
    <location>
        <begin position="505"/>
        <end position="595"/>
    </location>
</feature>
<evidence type="ECO:0000313" key="6">
    <source>
        <dbReference type="EMBL" id="SHO47357.1"/>
    </source>
</evidence>
<gene>
    <name evidence="6" type="ORF">SAMN02745217_01511</name>
</gene>
<dbReference type="Gene3D" id="3.20.20.80">
    <property type="entry name" value="Glycosidases"/>
    <property type="match status" value="1"/>
</dbReference>
<dbReference type="GO" id="GO:0004553">
    <property type="term" value="F:hydrolase activity, hydrolyzing O-glycosyl compounds"/>
    <property type="evidence" value="ECO:0007669"/>
    <property type="project" value="InterPro"/>
</dbReference>
<proteinExistence type="inferred from homology"/>
<dbReference type="OrthoDB" id="176168at2"/>
<dbReference type="CDD" id="cd06595">
    <property type="entry name" value="GH31_u1"/>
    <property type="match status" value="1"/>
</dbReference>
<evidence type="ECO:0000256" key="2">
    <source>
        <dbReference type="RuleBase" id="RU361185"/>
    </source>
</evidence>
<feature type="domain" description="DUF5110" evidence="4">
    <location>
        <begin position="613"/>
        <end position="681"/>
    </location>
</feature>
<dbReference type="InterPro" id="IPR033403">
    <property type="entry name" value="DUF5110"/>
</dbReference>
<dbReference type="EMBL" id="FRFD01000004">
    <property type="protein sequence ID" value="SHO47357.1"/>
    <property type="molecule type" value="Genomic_DNA"/>
</dbReference>
<dbReference type="GO" id="GO:0005975">
    <property type="term" value="P:carbohydrate metabolic process"/>
    <property type="evidence" value="ECO:0007669"/>
    <property type="project" value="InterPro"/>
</dbReference>
<dbReference type="Pfam" id="PF01055">
    <property type="entry name" value="Glyco_hydro_31_2nd"/>
    <property type="match status" value="1"/>
</dbReference>
<dbReference type="Proteomes" id="UP000184612">
    <property type="component" value="Unassembled WGS sequence"/>
</dbReference>
<evidence type="ECO:0000256" key="1">
    <source>
        <dbReference type="ARBA" id="ARBA00007806"/>
    </source>
</evidence>
<dbReference type="InterPro" id="IPR048395">
    <property type="entry name" value="Glyco_hydro_31_C"/>
</dbReference>
<dbReference type="AlphaFoldDB" id="A0A1M7Y4T6"/>
<keyword evidence="2 6" id="KW-0378">Hydrolase</keyword>
<name>A0A1M7Y4T6_9FIRM</name>
<sequence>MNKLYQLESNPVADKNCLVQGKNYRISILTERLIRLEYSGQGIFEDRATQRVVNRDFPVPRFTITEKKDQIDIITGYLQISYDKKEFTCNGLNIRLSRQTFSNNSIWHYGDTGNNLKGTARTLDAANGPIDLEDGLLSRTGYSVLDDSSSMVLEDNGWVAPPNPGHKDIYFWGYGHDYRECLNDFFRLCGKTPLLPRYALGNWWSRYHAYTQEEYLALIERFQKENLPFSVAVLDMDWHYVELEEKYGSGWTGYTWNEELFPDHEGMLKELHEKGYHITLNVHPADGVRGHEAAYLPMAKELGVDYEKEVPISFDIASPEFLKAYFEYLHHPLEAEGVDFWWIDWQQGSTTKIPGLDPLWMLNHYHYLDNRRDNKRAMVFSRYAGIGSHRYPVGFSGDSIITWESLRFQPYFTATASNAGYGWWSHDIGGHMDGCRDDELITRWIQFGVFSPIMRLHSSNSHFTGKEPWNYGEEERLVISDFLRLRHKLLPYLYTMNVRFYRENQPLVQPMYYGNPEASEAYEVTNQYYFGNELIVHPITAKMNPVLKAGKVTAWLPEGIWFDIFTGLMYRGDRKINMYRTLKTIPVLARAGAIIPMAQEGEAVLGTANPDSLELCVFAGGDGEHMMYEDDGTSREFERGQIVKTRYRLLWSDKKHLTIYPAEGELSLIPQVRNYRIKIYGVTADDLELISVNGESISCNCSSDEKGGILTIELGDIDVRHEASVWFKADAGISPNQIEWRVFEVLNRAQIEYHIKEKIYGLVKNYRSLETFISSLDAIDTSKELKEMIQEIIVA</sequence>
<keyword evidence="7" id="KW-1185">Reference proteome</keyword>
<dbReference type="PANTHER" id="PTHR43863:SF2">
    <property type="entry name" value="MALTASE-GLUCOAMYLASE"/>
    <property type="match status" value="1"/>
</dbReference>
<accession>A0A1M7Y4T6</accession>
<organism evidence="6 7">
    <name type="scientific">Anaerocolumna xylanovorans DSM 12503</name>
    <dbReference type="NCBI Taxonomy" id="1121345"/>
    <lineage>
        <taxon>Bacteria</taxon>
        <taxon>Bacillati</taxon>
        <taxon>Bacillota</taxon>
        <taxon>Clostridia</taxon>
        <taxon>Lachnospirales</taxon>
        <taxon>Lachnospiraceae</taxon>
        <taxon>Anaerocolumna</taxon>
    </lineage>
</organism>
<dbReference type="Pfam" id="PF17137">
    <property type="entry name" value="DUF5110"/>
    <property type="match status" value="1"/>
</dbReference>
<evidence type="ECO:0000259" key="4">
    <source>
        <dbReference type="Pfam" id="PF17137"/>
    </source>
</evidence>
<evidence type="ECO:0000259" key="3">
    <source>
        <dbReference type="Pfam" id="PF01055"/>
    </source>
</evidence>
<dbReference type="InterPro" id="IPR000322">
    <property type="entry name" value="Glyco_hydro_31_TIM"/>
</dbReference>
<dbReference type="PANTHER" id="PTHR43863">
    <property type="entry name" value="HYDROLASE, PUTATIVE (AFU_ORTHOLOGUE AFUA_1G03140)-RELATED"/>
    <property type="match status" value="1"/>
</dbReference>
<dbReference type="RefSeq" id="WP_073588225.1">
    <property type="nucleotide sequence ID" value="NZ_FRFD01000004.1"/>
</dbReference>
<protein>
    <submittedName>
        <fullName evidence="6">Alpha-glucosidase, glycosyl hydrolase family GH31</fullName>
    </submittedName>
</protein>
<dbReference type="InterPro" id="IPR017853">
    <property type="entry name" value="GH"/>
</dbReference>
<dbReference type="STRING" id="1121345.SAMN02745217_01511"/>
<dbReference type="Gene3D" id="2.60.40.1180">
    <property type="entry name" value="Golgi alpha-mannosidase II"/>
    <property type="match status" value="2"/>
</dbReference>
<dbReference type="InterPro" id="IPR013780">
    <property type="entry name" value="Glyco_hydro_b"/>
</dbReference>
<comment type="similarity">
    <text evidence="1 2">Belongs to the glycosyl hydrolase 31 family.</text>
</comment>
<dbReference type="InterPro" id="IPR051816">
    <property type="entry name" value="Glycosyl_Hydrolase_31"/>
</dbReference>
<reference evidence="6 7" key="1">
    <citation type="submission" date="2016-12" db="EMBL/GenBank/DDBJ databases">
        <authorList>
            <person name="Song W.-J."/>
            <person name="Kurnit D.M."/>
        </authorList>
    </citation>
    <scope>NUCLEOTIDE SEQUENCE [LARGE SCALE GENOMIC DNA]</scope>
    <source>
        <strain evidence="6 7">DSM 12503</strain>
    </source>
</reference>
<evidence type="ECO:0000313" key="7">
    <source>
        <dbReference type="Proteomes" id="UP000184612"/>
    </source>
</evidence>
<dbReference type="SUPFAM" id="SSF51011">
    <property type="entry name" value="Glycosyl hydrolase domain"/>
    <property type="match status" value="1"/>
</dbReference>
<dbReference type="Pfam" id="PF21365">
    <property type="entry name" value="Glyco_hydro_31_3rd"/>
    <property type="match status" value="1"/>
</dbReference>
<evidence type="ECO:0000259" key="5">
    <source>
        <dbReference type="Pfam" id="PF21365"/>
    </source>
</evidence>
<dbReference type="SUPFAM" id="SSF51445">
    <property type="entry name" value="(Trans)glycosidases"/>
    <property type="match status" value="1"/>
</dbReference>